<accession>A0AAN6RVV9</accession>
<comment type="caution">
    <text evidence="4">The sequence shown here is derived from an EMBL/GenBank/DDBJ whole genome shotgun (WGS) entry which is preliminary data.</text>
</comment>
<dbReference type="Gene3D" id="3.40.630.30">
    <property type="match status" value="1"/>
</dbReference>
<dbReference type="SMART" id="SM01006">
    <property type="entry name" value="AlcB"/>
    <property type="match status" value="1"/>
</dbReference>
<dbReference type="GO" id="GO:0016410">
    <property type="term" value="F:N-acyltransferase activity"/>
    <property type="evidence" value="ECO:0007669"/>
    <property type="project" value="TreeGrafter"/>
</dbReference>
<proteinExistence type="inferred from homology"/>
<feature type="domain" description="Acyltransferase MbtK/IucB-like conserved" evidence="3">
    <location>
        <begin position="260"/>
        <end position="309"/>
    </location>
</feature>
<evidence type="ECO:0000256" key="1">
    <source>
        <dbReference type="ARBA" id="ARBA00009893"/>
    </source>
</evidence>
<name>A0AAN6RVV9_9PEZI</name>
<reference evidence="4" key="2">
    <citation type="submission" date="2023-05" db="EMBL/GenBank/DDBJ databases">
        <authorList>
            <consortium name="Lawrence Berkeley National Laboratory"/>
            <person name="Steindorff A."/>
            <person name="Hensen N."/>
            <person name="Bonometti L."/>
            <person name="Westerberg I."/>
            <person name="Brannstrom I.O."/>
            <person name="Guillou S."/>
            <person name="Cros-Aarteil S."/>
            <person name="Calhoun S."/>
            <person name="Haridas S."/>
            <person name="Kuo A."/>
            <person name="Mondo S."/>
            <person name="Pangilinan J."/>
            <person name="Riley R."/>
            <person name="Labutti K."/>
            <person name="Andreopoulos B."/>
            <person name="Lipzen A."/>
            <person name="Chen C."/>
            <person name="Yanf M."/>
            <person name="Daum C."/>
            <person name="Ng V."/>
            <person name="Clum A."/>
            <person name="Ohm R."/>
            <person name="Martin F."/>
            <person name="Silar P."/>
            <person name="Natvig D."/>
            <person name="Lalanne C."/>
            <person name="Gautier V."/>
            <person name="Ament-Velasquez S.L."/>
            <person name="Kruys A."/>
            <person name="Hutchinson M.I."/>
            <person name="Powell A.J."/>
            <person name="Barry K."/>
            <person name="Miller A.N."/>
            <person name="Grigoriev I.V."/>
            <person name="Debuchy R."/>
            <person name="Gladieux P."/>
            <person name="Thoren M.H."/>
            <person name="Johannesson H."/>
        </authorList>
    </citation>
    <scope>NUCLEOTIDE SEQUENCE</scope>
    <source>
        <strain evidence="4">CBS 103.79</strain>
    </source>
</reference>
<feature type="compositionally biased region" description="Basic and acidic residues" evidence="2">
    <location>
        <begin position="72"/>
        <end position="82"/>
    </location>
</feature>
<comment type="similarity">
    <text evidence="1">Belongs to the lysine N-acyltransferase MbtK family.</text>
</comment>
<dbReference type="SUPFAM" id="SSF55729">
    <property type="entry name" value="Acyl-CoA N-acyltransferases (Nat)"/>
    <property type="match status" value="1"/>
</dbReference>
<sequence>MSLSTTAARQFASFAASSDPILKLPHPYQTAYLVTKTTDANLYQLTLREQEAGSKPLDTPLHNAAVVFSELQDLKSSDRPKDNNNTPWARARRNPAVTVTWNTAEPPTVGQLWLITYAIFTLRPSEEAFRLDAQGPGATRLARQLQTVGLAVAHPAPTSSTNNAQPTMPPPTTTAPELLVSRSAFWQGAGSPFGPRPVWAPETQDPPLSHFPLPPPEYVMTEASPSTALCWHPRRRAKPAPGTVIYSRWIPHLRETFSMVALDAEDAGHLELFHAWQNDPRVSQGWSVTGTREQHRAYLRAAHEDPHRIAMLARFDETFFAYFEVYWAKENPIGAYYPAGDYDRGRHSLVGDVRYRGPHRVSAWWSSLMHYLFLDEPRTASVVGEPRFTNSSVLMYDLIHGFGLDKFIDLPQKRSALVSCSRERFFQLCPLDDNEKVMGGTGVGLVPKL</sequence>
<dbReference type="AlphaFoldDB" id="A0AAN6RVV9"/>
<evidence type="ECO:0000313" key="5">
    <source>
        <dbReference type="Proteomes" id="UP001303889"/>
    </source>
</evidence>
<reference evidence="4" key="1">
    <citation type="journal article" date="2023" name="Mol. Phylogenet. Evol.">
        <title>Genome-scale phylogeny and comparative genomics of the fungal order Sordariales.</title>
        <authorList>
            <person name="Hensen N."/>
            <person name="Bonometti L."/>
            <person name="Westerberg I."/>
            <person name="Brannstrom I.O."/>
            <person name="Guillou S."/>
            <person name="Cros-Aarteil S."/>
            <person name="Calhoun S."/>
            <person name="Haridas S."/>
            <person name="Kuo A."/>
            <person name="Mondo S."/>
            <person name="Pangilinan J."/>
            <person name="Riley R."/>
            <person name="LaButti K."/>
            <person name="Andreopoulos B."/>
            <person name="Lipzen A."/>
            <person name="Chen C."/>
            <person name="Yan M."/>
            <person name="Daum C."/>
            <person name="Ng V."/>
            <person name="Clum A."/>
            <person name="Steindorff A."/>
            <person name="Ohm R.A."/>
            <person name="Martin F."/>
            <person name="Silar P."/>
            <person name="Natvig D.O."/>
            <person name="Lalanne C."/>
            <person name="Gautier V."/>
            <person name="Ament-Velasquez S.L."/>
            <person name="Kruys A."/>
            <person name="Hutchinson M.I."/>
            <person name="Powell A.J."/>
            <person name="Barry K."/>
            <person name="Miller A.N."/>
            <person name="Grigoriev I.V."/>
            <person name="Debuchy R."/>
            <person name="Gladieux P."/>
            <person name="Hiltunen Thoren M."/>
            <person name="Johannesson H."/>
        </authorList>
    </citation>
    <scope>NUCLEOTIDE SEQUENCE</scope>
    <source>
        <strain evidence="4">CBS 103.79</strain>
    </source>
</reference>
<dbReference type="InterPro" id="IPR019432">
    <property type="entry name" value="Acyltransferase_MbtK/IucB-like"/>
</dbReference>
<dbReference type="PANTHER" id="PTHR31438">
    <property type="entry name" value="LYSINE N-ACYLTRANSFERASE C17G9.06C-RELATED"/>
    <property type="match status" value="1"/>
</dbReference>
<feature type="region of interest" description="Disordered" evidence="2">
    <location>
        <begin position="72"/>
        <end position="91"/>
    </location>
</feature>
<dbReference type="Pfam" id="PF13523">
    <property type="entry name" value="Acetyltransf_8"/>
    <property type="match status" value="1"/>
</dbReference>
<keyword evidence="5" id="KW-1185">Reference proteome</keyword>
<evidence type="ECO:0000256" key="2">
    <source>
        <dbReference type="SAM" id="MobiDB-lite"/>
    </source>
</evidence>
<evidence type="ECO:0000259" key="3">
    <source>
        <dbReference type="SMART" id="SM01006"/>
    </source>
</evidence>
<evidence type="ECO:0000313" key="4">
    <source>
        <dbReference type="EMBL" id="KAK3904699.1"/>
    </source>
</evidence>
<dbReference type="PANTHER" id="PTHR31438:SF7">
    <property type="entry name" value="ACYLTRANSFERASE MBTK_IUCB-LIKE CONSERVED DOMAIN-CONTAINING PROTEIN"/>
    <property type="match status" value="1"/>
</dbReference>
<dbReference type="EMBL" id="MU855387">
    <property type="protein sequence ID" value="KAK3904699.1"/>
    <property type="molecule type" value="Genomic_DNA"/>
</dbReference>
<dbReference type="GO" id="GO:0019290">
    <property type="term" value="P:siderophore biosynthetic process"/>
    <property type="evidence" value="ECO:0007669"/>
    <property type="project" value="InterPro"/>
</dbReference>
<organism evidence="4 5">
    <name type="scientific">Staphylotrichum tortipilum</name>
    <dbReference type="NCBI Taxonomy" id="2831512"/>
    <lineage>
        <taxon>Eukaryota</taxon>
        <taxon>Fungi</taxon>
        <taxon>Dikarya</taxon>
        <taxon>Ascomycota</taxon>
        <taxon>Pezizomycotina</taxon>
        <taxon>Sordariomycetes</taxon>
        <taxon>Sordariomycetidae</taxon>
        <taxon>Sordariales</taxon>
        <taxon>Chaetomiaceae</taxon>
        <taxon>Staphylotrichum</taxon>
    </lineage>
</organism>
<dbReference type="Proteomes" id="UP001303889">
    <property type="component" value="Unassembled WGS sequence"/>
</dbReference>
<dbReference type="InterPro" id="IPR016181">
    <property type="entry name" value="Acyl_CoA_acyltransferase"/>
</dbReference>
<protein>
    <submittedName>
        <fullName evidence="4">Acyl-CoA N-acyltransferase</fullName>
    </submittedName>
</protein>
<gene>
    <name evidence="4" type="ORF">C8A05DRAFT_42262</name>
</gene>